<dbReference type="InterPro" id="IPR026043">
    <property type="entry name" value="NadR"/>
</dbReference>
<dbReference type="InterPro" id="IPR036388">
    <property type="entry name" value="WH-like_DNA-bd_sf"/>
</dbReference>
<evidence type="ECO:0000313" key="3">
    <source>
        <dbReference type="EMBL" id="MFC0474298.1"/>
    </source>
</evidence>
<evidence type="ECO:0000313" key="4">
    <source>
        <dbReference type="Proteomes" id="UP001589738"/>
    </source>
</evidence>
<dbReference type="InterPro" id="IPR013196">
    <property type="entry name" value="HTH_11"/>
</dbReference>
<dbReference type="RefSeq" id="WP_160547641.1">
    <property type="nucleotide sequence ID" value="NZ_JBHLUU010000015.1"/>
</dbReference>
<dbReference type="EMBL" id="JBHLUU010000015">
    <property type="protein sequence ID" value="MFC0474298.1"/>
    <property type="molecule type" value="Genomic_DNA"/>
</dbReference>
<proteinExistence type="predicted"/>
<dbReference type="Gene3D" id="3.30.1340.20">
    <property type="entry name" value="3H domain"/>
    <property type="match status" value="1"/>
</dbReference>
<dbReference type="SUPFAM" id="SSF46785">
    <property type="entry name" value="Winged helix' DNA-binding domain"/>
    <property type="match status" value="1"/>
</dbReference>
<dbReference type="InterPro" id="IPR036390">
    <property type="entry name" value="WH_DNA-bd_sf"/>
</dbReference>
<comment type="caution">
    <text evidence="3">The sequence shown here is derived from an EMBL/GenBank/DDBJ whole genome shotgun (WGS) entry which is preliminary data.</text>
</comment>
<name>A0ABV6KQQ7_9BACI</name>
<dbReference type="InterPro" id="IPR004173">
    <property type="entry name" value="3H_domain"/>
</dbReference>
<sequence length="179" mass="20021">MNEKKILGENRRELILEWLKSSAAPITGGELSTRTNVSRQVIVGDITLLKAKGEPIMATSQGYLYLSNQANDAPIYRTIACSHPPEQTEEELNLLVDHGVTVRDVRIEHHIYGDLTASIMVSNRREVKQFLEKMQSTKSSYLSELTGGIHIHTISAPSEHILDQVEEALDKAGFLIDRK</sequence>
<feature type="domain" description="3H" evidence="1">
    <location>
        <begin position="79"/>
        <end position="175"/>
    </location>
</feature>
<evidence type="ECO:0000259" key="2">
    <source>
        <dbReference type="Pfam" id="PF08279"/>
    </source>
</evidence>
<organism evidence="3 4">
    <name type="scientific">Robertmurraya beringensis</name>
    <dbReference type="NCBI Taxonomy" id="641660"/>
    <lineage>
        <taxon>Bacteria</taxon>
        <taxon>Bacillati</taxon>
        <taxon>Bacillota</taxon>
        <taxon>Bacilli</taxon>
        <taxon>Bacillales</taxon>
        <taxon>Bacillaceae</taxon>
        <taxon>Robertmurraya</taxon>
    </lineage>
</organism>
<dbReference type="PANTHER" id="PTHR40068">
    <property type="entry name" value="TRANSCRIPTION REPRESSOR NIAR-RELATED"/>
    <property type="match status" value="1"/>
</dbReference>
<dbReference type="InterPro" id="IPR035922">
    <property type="entry name" value="3H_dom_sf"/>
</dbReference>
<dbReference type="SUPFAM" id="SSF75500">
    <property type="entry name" value="Putative transcriptional regulator TM1602, C-terminal domain"/>
    <property type="match status" value="1"/>
</dbReference>
<feature type="domain" description="Helix-turn-helix type 11" evidence="2">
    <location>
        <begin position="11"/>
        <end position="63"/>
    </location>
</feature>
<dbReference type="Pfam" id="PF02829">
    <property type="entry name" value="3H"/>
    <property type="match status" value="1"/>
</dbReference>
<dbReference type="PANTHER" id="PTHR40068:SF1">
    <property type="entry name" value="TRANSCRIPTION REPRESSOR NIAR-RELATED"/>
    <property type="match status" value="1"/>
</dbReference>
<gene>
    <name evidence="3" type="ORF">ACFFHF_03180</name>
</gene>
<dbReference type="PIRSF" id="PIRSF037847">
    <property type="entry name" value="NiaR"/>
    <property type="match status" value="1"/>
</dbReference>
<protein>
    <submittedName>
        <fullName evidence="3">Transcription repressor NadR</fullName>
    </submittedName>
</protein>
<dbReference type="Pfam" id="PF08279">
    <property type="entry name" value="HTH_11"/>
    <property type="match status" value="1"/>
</dbReference>
<keyword evidence="4" id="KW-1185">Reference proteome</keyword>
<dbReference type="Gene3D" id="1.10.10.10">
    <property type="entry name" value="Winged helix-like DNA-binding domain superfamily/Winged helix DNA-binding domain"/>
    <property type="match status" value="1"/>
</dbReference>
<evidence type="ECO:0000259" key="1">
    <source>
        <dbReference type="Pfam" id="PF02829"/>
    </source>
</evidence>
<accession>A0ABV6KQQ7</accession>
<reference evidence="3 4" key="1">
    <citation type="submission" date="2024-09" db="EMBL/GenBank/DDBJ databases">
        <authorList>
            <person name="Sun Q."/>
            <person name="Mori K."/>
        </authorList>
    </citation>
    <scope>NUCLEOTIDE SEQUENCE [LARGE SCALE GENOMIC DNA]</scope>
    <source>
        <strain evidence="3 4">CGMCC 1.9126</strain>
    </source>
</reference>
<dbReference type="Proteomes" id="UP001589738">
    <property type="component" value="Unassembled WGS sequence"/>
</dbReference>